<keyword evidence="1" id="KW-0378">Hydrolase</keyword>
<dbReference type="EMBL" id="JAIKTU010000013">
    <property type="protein sequence ID" value="MBY0756763.1"/>
    <property type="molecule type" value="Genomic_DNA"/>
</dbReference>
<dbReference type="GO" id="GO:0016787">
    <property type="term" value="F:hydrolase activity"/>
    <property type="evidence" value="ECO:0007669"/>
    <property type="project" value="UniProtKB-KW"/>
</dbReference>
<dbReference type="SMART" id="SM00710">
    <property type="entry name" value="PbH1"/>
    <property type="match status" value="4"/>
</dbReference>
<evidence type="ECO:0000313" key="1">
    <source>
        <dbReference type="EMBL" id="MBY0756763.1"/>
    </source>
</evidence>
<evidence type="ECO:0000313" key="2">
    <source>
        <dbReference type="Proteomes" id="UP001299068"/>
    </source>
</evidence>
<dbReference type="SUPFAM" id="SSF51126">
    <property type="entry name" value="Pectin lyase-like"/>
    <property type="match status" value="1"/>
</dbReference>
<keyword evidence="2" id="KW-1185">Reference proteome</keyword>
<dbReference type="Gene3D" id="2.160.20.10">
    <property type="entry name" value="Single-stranded right-handed beta-helix, Pectin lyase-like"/>
    <property type="match status" value="1"/>
</dbReference>
<proteinExistence type="predicted"/>
<dbReference type="InterPro" id="IPR006626">
    <property type="entry name" value="PbH1"/>
</dbReference>
<dbReference type="Proteomes" id="UP001299068">
    <property type="component" value="Unassembled WGS sequence"/>
</dbReference>
<protein>
    <submittedName>
        <fullName evidence="1">Glycoside hydrolase family 55 protein</fullName>
    </submittedName>
</protein>
<comment type="caution">
    <text evidence="1">The sequence shown here is derived from an EMBL/GenBank/DDBJ whole genome shotgun (WGS) entry which is preliminary data.</text>
</comment>
<reference evidence="1 2" key="1">
    <citation type="journal article" date="2021" name="Cell Host Microbe">
        <title>in vivo commensal control of Clostridioides difficile virulence.</title>
        <authorList>
            <person name="Girinathan B.P."/>
            <person name="Dibenedetto N."/>
            <person name="Worley J.N."/>
            <person name="Peltier J."/>
            <person name="Arrieta-Ortiz M.L."/>
            <person name="Rupa Christinal Immanuel S."/>
            <person name="Lavin R."/>
            <person name="Delaney M.L."/>
            <person name="Cummins C."/>
            <person name="Hoffmann M."/>
            <person name="Luo Y."/>
            <person name="Gonzalez-Escalona N."/>
            <person name="Allard M."/>
            <person name="Onderdonk A.B."/>
            <person name="Gerber G.K."/>
            <person name="Sonenshein A.L."/>
            <person name="Baliga N."/>
            <person name="Dupuy B."/>
            <person name="Bry L."/>
        </authorList>
    </citation>
    <scope>NUCLEOTIDE SEQUENCE [LARGE SCALE GENOMIC DNA]</scope>
    <source>
        <strain evidence="1 2">DSM 599</strain>
    </source>
</reference>
<organism evidence="1 2">
    <name type="scientific">Clostridium sardiniense</name>
    <name type="common">Clostridium absonum</name>
    <dbReference type="NCBI Taxonomy" id="29369"/>
    <lineage>
        <taxon>Bacteria</taxon>
        <taxon>Bacillati</taxon>
        <taxon>Bacillota</taxon>
        <taxon>Clostridia</taxon>
        <taxon>Eubacteriales</taxon>
        <taxon>Clostridiaceae</taxon>
        <taxon>Clostridium</taxon>
    </lineage>
</organism>
<dbReference type="InterPro" id="IPR011050">
    <property type="entry name" value="Pectin_lyase_fold/virulence"/>
</dbReference>
<dbReference type="InterPro" id="IPR012334">
    <property type="entry name" value="Pectin_lyas_fold"/>
</dbReference>
<gene>
    <name evidence="1" type="ORF">K5V21_15040</name>
</gene>
<name>A0ABS7L115_CLOSR</name>
<sequence>MKNLKKGFVDIIERGCIGDGVTLNTKLQSIIDECADKGEIVFIPKGEFLTESLIIRNNTHIVGTLGSTIILNEDIINKHCLFIGDGVNAIISNIKVKGFNMEEYCPNRGEHIGIYVKKCERVLLDNILVEGFDKSGLYCTEIGYNNISQYYKNLHVRDCRFEKNSYGVTLDKRAEYVQFTNITSAKNNIGCVNAGGNNMFSNCSFNRNKSGMYVVGGSDYPNNSHGSAVSCQFNHNLDESLVCNNVDVGYMFVGCQFYDGDIKINKSKGIILSACEGGTWTITANGEVNKNMITSSFFYTKPAIINDGTLVLNNNI</sequence>
<dbReference type="RefSeq" id="WP_221861981.1">
    <property type="nucleotide sequence ID" value="NZ_JAIKTU010000013.1"/>
</dbReference>
<accession>A0ABS7L115</accession>